<dbReference type="Pfam" id="PF12833">
    <property type="entry name" value="HTH_18"/>
    <property type="match status" value="1"/>
</dbReference>
<dbReference type="InterPro" id="IPR011051">
    <property type="entry name" value="RmlC_Cupin_sf"/>
</dbReference>
<dbReference type="PROSITE" id="PS01124">
    <property type="entry name" value="HTH_ARAC_FAMILY_2"/>
    <property type="match status" value="1"/>
</dbReference>
<dbReference type="Gene3D" id="1.10.10.60">
    <property type="entry name" value="Homeodomain-like"/>
    <property type="match status" value="1"/>
</dbReference>
<dbReference type="SUPFAM" id="SSF46689">
    <property type="entry name" value="Homeodomain-like"/>
    <property type="match status" value="2"/>
</dbReference>
<dbReference type="InterPro" id="IPR018060">
    <property type="entry name" value="HTH_AraC"/>
</dbReference>
<keyword evidence="3" id="KW-0804">Transcription</keyword>
<evidence type="ECO:0000256" key="1">
    <source>
        <dbReference type="ARBA" id="ARBA00023015"/>
    </source>
</evidence>
<dbReference type="InterPro" id="IPR014710">
    <property type="entry name" value="RmlC-like_jellyroll"/>
</dbReference>
<comment type="function">
    <text evidence="4">Regulatory protein of the TOL plasmid xyl operons. XylS activates the xylXYZLTEGFJQKIH operon required for the degradation of toluene, m-xylene and p-xylene.</text>
</comment>
<evidence type="ECO:0000259" key="5">
    <source>
        <dbReference type="PROSITE" id="PS01124"/>
    </source>
</evidence>
<dbReference type="CDD" id="cd07003">
    <property type="entry name" value="cupin_YobQ-like_N"/>
    <property type="match status" value="1"/>
</dbReference>
<dbReference type="AlphaFoldDB" id="A0A643EMC8"/>
<organism evidence="6">
    <name type="scientific">Pseudomonas aeruginosa</name>
    <dbReference type="NCBI Taxonomy" id="287"/>
    <lineage>
        <taxon>Bacteria</taxon>
        <taxon>Pseudomonadati</taxon>
        <taxon>Pseudomonadota</taxon>
        <taxon>Gammaproteobacteria</taxon>
        <taxon>Pseudomonadales</taxon>
        <taxon>Pseudomonadaceae</taxon>
        <taxon>Pseudomonas</taxon>
    </lineage>
</organism>
<dbReference type="InterPro" id="IPR009057">
    <property type="entry name" value="Homeodomain-like_sf"/>
</dbReference>
<dbReference type="SMART" id="SM00342">
    <property type="entry name" value="HTH_ARAC"/>
    <property type="match status" value="1"/>
</dbReference>
<dbReference type="GO" id="GO:0003700">
    <property type="term" value="F:DNA-binding transcription factor activity"/>
    <property type="evidence" value="ECO:0007669"/>
    <property type="project" value="InterPro"/>
</dbReference>
<protein>
    <submittedName>
        <fullName evidence="6">Helix-turn-helix transcriptional regulator</fullName>
    </submittedName>
</protein>
<dbReference type="PANTHER" id="PTHR46796:SF10">
    <property type="entry name" value="TRANSCRIPTIONAL ACTIVATOR FEAR"/>
    <property type="match status" value="1"/>
</dbReference>
<evidence type="ECO:0000256" key="2">
    <source>
        <dbReference type="ARBA" id="ARBA00023125"/>
    </source>
</evidence>
<dbReference type="InterPro" id="IPR050204">
    <property type="entry name" value="AraC_XylS_family_regulators"/>
</dbReference>
<dbReference type="SUPFAM" id="SSF51182">
    <property type="entry name" value="RmlC-like cupins"/>
    <property type="match status" value="1"/>
</dbReference>
<accession>A0A643EMC8</accession>
<proteinExistence type="predicted"/>
<dbReference type="PANTHER" id="PTHR46796">
    <property type="entry name" value="HTH-TYPE TRANSCRIPTIONAL ACTIVATOR RHAS-RELATED"/>
    <property type="match status" value="1"/>
</dbReference>
<dbReference type="PRINTS" id="PR00032">
    <property type="entry name" value="HTHARAC"/>
</dbReference>
<evidence type="ECO:0000256" key="3">
    <source>
        <dbReference type="ARBA" id="ARBA00023163"/>
    </source>
</evidence>
<evidence type="ECO:0000256" key="4">
    <source>
        <dbReference type="ARBA" id="ARBA00037345"/>
    </source>
</evidence>
<dbReference type="EMBL" id="VZPH01000033">
    <property type="protein sequence ID" value="KAB0561273.1"/>
    <property type="molecule type" value="Genomic_DNA"/>
</dbReference>
<comment type="caution">
    <text evidence="6">The sequence shown here is derived from an EMBL/GenBank/DDBJ whole genome shotgun (WGS) entry which is preliminary data.</text>
</comment>
<keyword evidence="2" id="KW-0238">DNA-binding</keyword>
<evidence type="ECO:0000313" key="6">
    <source>
        <dbReference type="EMBL" id="KAB0561273.1"/>
    </source>
</evidence>
<dbReference type="RefSeq" id="WP_151155408.1">
    <property type="nucleotide sequence ID" value="NZ_VZPH01000033.1"/>
</dbReference>
<name>A0A643EMC8_PSEAI</name>
<reference evidence="6" key="1">
    <citation type="submission" date="2019-09" db="EMBL/GenBank/DDBJ databases">
        <title>Draft genome sequences of 48 bacterial type strains from the CCUG.</title>
        <authorList>
            <person name="Tunovic T."/>
            <person name="Pineiro-Iglesias B."/>
            <person name="Unosson C."/>
            <person name="Inganas E."/>
            <person name="Ohlen M."/>
            <person name="Cardew S."/>
            <person name="Jensie-Markopoulos S."/>
            <person name="Salva-Serra F."/>
            <person name="Jaen-Luchoro D."/>
            <person name="Karlsson R."/>
            <person name="Svensson-Stadler L."/>
            <person name="Chun J."/>
            <person name="Moore E."/>
        </authorList>
    </citation>
    <scope>NUCLEOTIDE SEQUENCE</scope>
    <source>
        <strain evidence="6">CCUG 551</strain>
    </source>
</reference>
<keyword evidence="1" id="KW-0805">Transcription regulation</keyword>
<sequence>MGSILSLRHYSHDQIVHSHDHAQLVLGLSGCLDFEVEGRGSRVLRQTFAVVPAQARHACSSPSGSRCLVLDLPCDGSLLLGLGEHAEAGRRLFERPQALSLTPAQGQLVNWLASGPINDPVIAHQGAGLLLASLASERQPPRQPPRQQPRLPLASLDAYLDRHAAHPLQVADLARLAGLSVARFHSLFLAETGQTPMDYARSRRLHQAHELLLESSLAVGEIAARVGYASQSAFTAALVREFGVTPRQLRRESRDKTG</sequence>
<feature type="domain" description="HTH araC/xylS-type" evidence="5">
    <location>
        <begin position="154"/>
        <end position="252"/>
    </location>
</feature>
<gene>
    <name evidence="6" type="ORF">F7R07_09635</name>
</gene>
<dbReference type="Gene3D" id="2.60.120.10">
    <property type="entry name" value="Jelly Rolls"/>
    <property type="match status" value="1"/>
</dbReference>
<dbReference type="GO" id="GO:0043565">
    <property type="term" value="F:sequence-specific DNA binding"/>
    <property type="evidence" value="ECO:0007669"/>
    <property type="project" value="InterPro"/>
</dbReference>
<dbReference type="InterPro" id="IPR020449">
    <property type="entry name" value="Tscrpt_reg_AraC-type_HTH"/>
</dbReference>